<dbReference type="PROSITE" id="PS51257">
    <property type="entry name" value="PROKAR_LIPOPROTEIN"/>
    <property type="match status" value="1"/>
</dbReference>
<protein>
    <submittedName>
        <fullName evidence="1">Uncharacterized protein</fullName>
    </submittedName>
</protein>
<accession>A0AB39BZI1</accession>
<sequence>MRFVIVLLLAGVIGALSGCAAPPTRQEIDSADYGEQISQADAEAKAKEVFARTLKDPYTAQISFGQLYKGYTLTAPLQGRKASYGYMLDVIVNAKNSYGGYVGAKPYRFMFRNGRLVEGWRISDGGMLIPII</sequence>
<organism evidence="1">
    <name type="scientific">Pakpunavirus sp</name>
    <dbReference type="NCBI Taxonomy" id="2833053"/>
    <lineage>
        <taxon>Viruses</taxon>
        <taxon>Duplodnaviria</taxon>
        <taxon>Heunggongvirae</taxon>
        <taxon>Uroviricota</taxon>
        <taxon>Caudoviricetes</taxon>
        <taxon>Vandenendeviridae</taxon>
        <taxon>Skurskavirinae</taxon>
        <taxon>Pakpunavirus</taxon>
    </lineage>
</organism>
<reference evidence="1" key="1">
    <citation type="submission" date="2024-06" db="EMBL/GenBank/DDBJ databases">
        <authorList>
            <person name="Agudelo-Romero P."/>
            <person name="Caparros-Martin J.A."/>
            <person name="Sharma A."/>
            <person name="Saladie M."/>
            <person name="Stick S.M."/>
            <person name="O'Gara F."/>
        </authorList>
    </citation>
    <scope>NUCLEOTIDE SEQUENCE</scope>
    <source>
        <strain evidence="1">VContig2</strain>
    </source>
</reference>
<name>A0AB39BZI1_9CAUD</name>
<evidence type="ECO:0000313" key="1">
    <source>
        <dbReference type="EMBL" id="XDI97856.1"/>
    </source>
</evidence>
<dbReference type="EMBL" id="PP986816">
    <property type="protein sequence ID" value="XDI97856.1"/>
    <property type="molecule type" value="Genomic_DNA"/>
</dbReference>
<proteinExistence type="predicted"/>